<dbReference type="PANTHER" id="PTHR42678">
    <property type="entry name" value="AMIDASE"/>
    <property type="match status" value="1"/>
</dbReference>
<gene>
    <name evidence="2" type="primary">gatAX</name>
    <name evidence="2" type="ORF">MACH26_34490</name>
</gene>
<reference evidence="2" key="1">
    <citation type="submission" date="2023-01" db="EMBL/GenBank/DDBJ databases">
        <title>Complete genome sequence of Planctobacterium marinum strain Dej080120_11.</title>
        <authorList>
            <person name="Ueki S."/>
            <person name="Maruyama F."/>
        </authorList>
    </citation>
    <scope>NUCLEOTIDE SEQUENCE</scope>
    <source>
        <strain evidence="2">Dej080120_11</strain>
    </source>
</reference>
<dbReference type="Proteomes" id="UP001333710">
    <property type="component" value="Chromosome"/>
</dbReference>
<proteinExistence type="predicted"/>
<keyword evidence="3" id="KW-1185">Reference proteome</keyword>
<dbReference type="PANTHER" id="PTHR42678:SF34">
    <property type="entry name" value="OS04G0183300 PROTEIN"/>
    <property type="match status" value="1"/>
</dbReference>
<dbReference type="Pfam" id="PF01425">
    <property type="entry name" value="Amidase"/>
    <property type="match status" value="1"/>
</dbReference>
<name>A0AA48HJB2_9ALTE</name>
<dbReference type="SUPFAM" id="SSF75304">
    <property type="entry name" value="Amidase signature (AS) enzymes"/>
    <property type="match status" value="1"/>
</dbReference>
<dbReference type="EMBL" id="AP027272">
    <property type="protein sequence ID" value="BDX07928.1"/>
    <property type="molecule type" value="Genomic_DNA"/>
</dbReference>
<dbReference type="InterPro" id="IPR023631">
    <property type="entry name" value="Amidase_dom"/>
</dbReference>
<dbReference type="InterPro" id="IPR036928">
    <property type="entry name" value="AS_sf"/>
</dbReference>
<protein>
    <submittedName>
        <fullName evidence="2">Amidase</fullName>
    </submittedName>
</protein>
<accession>A0AA48HJB2</accession>
<dbReference type="KEGG" id="pmaw:MACH26_34490"/>
<dbReference type="NCBIfam" id="NF006006">
    <property type="entry name" value="PRK08137.1"/>
    <property type="match status" value="1"/>
</dbReference>
<sequence>MRLASSFAIILCLLFFPSLSWAHPKLNTLSISEARELMLLEKLSSERLTKFYLEQIALNNKRGAGINAVVQINSAALDSARTLDEERRKGKVRGPLHGIPILLKDNIDTGDGMANTAGSIALANNIPDKDAQLVSVLREAGAVILGKTNLSEWANFRSFHSTSGWSSLYGLTKNPIEHSRNTCGSSSGSAAAVAAGFAMVAIGTETNGSIVCPSAATGLVGIKPTLGTVSRDGIIPIAHSQDTAGPMARNVADAVYLLEAMHSFNEQDPLAQHANSNLSVHLKANGLQDKRIGVATNLAGFHFGVDALFDNALALMSTSGATLIDIEMPDRSVFSDDEFTVLLFEFKHGLNHYLKQANLPHTLASLMEFNIAHHKQTMPFFKQEIFELAEKKGPLSEQIYLSALERSKRLAGPEGIDLVMQRYQLDLIVSPTTAPAWKTDLVNGDHYMGGTSSFAAVSGYPHITVPMGHYQGLPVGISMFAGHLAEPVLIEAAYGFESRLKAQ</sequence>
<evidence type="ECO:0000259" key="1">
    <source>
        <dbReference type="Pfam" id="PF01425"/>
    </source>
</evidence>
<evidence type="ECO:0000313" key="3">
    <source>
        <dbReference type="Proteomes" id="UP001333710"/>
    </source>
</evidence>
<organism evidence="2 3">
    <name type="scientific">Planctobacterium marinum</name>
    <dbReference type="NCBI Taxonomy" id="1631968"/>
    <lineage>
        <taxon>Bacteria</taxon>
        <taxon>Pseudomonadati</taxon>
        <taxon>Pseudomonadota</taxon>
        <taxon>Gammaproteobacteria</taxon>
        <taxon>Alteromonadales</taxon>
        <taxon>Alteromonadaceae</taxon>
        <taxon>Planctobacterium</taxon>
    </lineage>
</organism>
<dbReference type="Gene3D" id="3.90.1300.10">
    <property type="entry name" value="Amidase signature (AS) domain"/>
    <property type="match status" value="1"/>
</dbReference>
<dbReference type="RefSeq" id="WP_338294027.1">
    <property type="nucleotide sequence ID" value="NZ_AP027272.1"/>
</dbReference>
<feature type="domain" description="Amidase" evidence="1">
    <location>
        <begin position="48"/>
        <end position="487"/>
    </location>
</feature>
<dbReference type="AlphaFoldDB" id="A0AA48HJB2"/>
<evidence type="ECO:0000313" key="2">
    <source>
        <dbReference type="EMBL" id="BDX07928.1"/>
    </source>
</evidence>